<dbReference type="Gene3D" id="3.40.50.1820">
    <property type="entry name" value="alpha/beta hydrolase"/>
    <property type="match status" value="1"/>
</dbReference>
<feature type="domain" description="Serine aminopeptidase S33" evidence="1">
    <location>
        <begin position="25"/>
        <end position="270"/>
    </location>
</feature>
<dbReference type="HOGENOM" id="CLU_078521_0_0_5"/>
<dbReference type="InterPro" id="IPR050266">
    <property type="entry name" value="AB_hydrolase_sf"/>
</dbReference>
<dbReference type="InterPro" id="IPR022742">
    <property type="entry name" value="Hydrolase_4"/>
</dbReference>
<evidence type="ECO:0000313" key="2">
    <source>
        <dbReference type="EMBL" id="AIC29541.1"/>
    </source>
</evidence>
<reference evidence="2 3" key="1">
    <citation type="submission" date="2013-12" db="EMBL/GenBank/DDBJ databases">
        <title>Complete genome sequence of Rhizobium etli bv. mimosae IE4771.</title>
        <authorList>
            <person name="Bustos P."/>
            <person name="Santamaria R.I."/>
            <person name="Lozano L."/>
            <person name="Ormeno-Orrillo E."/>
            <person name="Rogel M.A."/>
            <person name="Romero D."/>
            <person name="Cevallos M.A."/>
            <person name="Martinez-Romero E."/>
            <person name="Gonzalez V."/>
        </authorList>
    </citation>
    <scope>NUCLEOTIDE SEQUENCE [LARGE SCALE GENOMIC DNA]</scope>
    <source>
        <strain evidence="2 3">IE4771</strain>
        <plasmid evidence="3">Plasmid pRetIE4771a</plasmid>
    </source>
</reference>
<dbReference type="GO" id="GO:0016787">
    <property type="term" value="F:hydrolase activity"/>
    <property type="evidence" value="ECO:0007669"/>
    <property type="project" value="UniProtKB-KW"/>
</dbReference>
<dbReference type="PANTHER" id="PTHR43798">
    <property type="entry name" value="MONOACYLGLYCEROL LIPASE"/>
    <property type="match status" value="1"/>
</dbReference>
<dbReference type="AlphaFoldDB" id="A0A060ICW0"/>
<keyword evidence="2" id="KW-0614">Plasmid</keyword>
<protein>
    <submittedName>
        <fullName evidence="2">Alpha/beta hydrolase family protein</fullName>
    </submittedName>
</protein>
<dbReference type="InterPro" id="IPR029058">
    <property type="entry name" value="AB_hydrolase_fold"/>
</dbReference>
<dbReference type="Pfam" id="PF12146">
    <property type="entry name" value="Hydrolase_4"/>
    <property type="match status" value="1"/>
</dbReference>
<dbReference type="SUPFAM" id="SSF53474">
    <property type="entry name" value="alpha/beta-Hydrolases"/>
    <property type="match status" value="1"/>
</dbReference>
<name>A0A060ICW0_RHIET</name>
<accession>A0A060ICW0</accession>
<dbReference type="GO" id="GO:0016020">
    <property type="term" value="C:membrane"/>
    <property type="evidence" value="ECO:0007669"/>
    <property type="project" value="TreeGrafter"/>
</dbReference>
<keyword evidence="2" id="KW-0378">Hydrolase</keyword>
<dbReference type="KEGG" id="rei:IE4771_PA00035"/>
<sequence>MLFFHGATVPTLMTSAFRIDGRSWFDALAASERSIYGIDLLGYGESDPYPPVIEDAGVDPREFGTGERLVPEIGAVVDLIRAENGAEKVHIIAISRGAIPAGYYATAHPEKVQSITFHGPITRQSGMGAAVVQKYFGTPSLPPISHFAVSAEDRFVLLRDDRPAGTPSPLEEDFVRNWAAVYSERVHGDRSKIGEPIKAPMGFAVDISSAWDDVYFDESRLTMPTFIIRGEWDEYLTPAASCQRMFERVSSPKKLYLQLPEGTHSMMFERCRHAVHRYTKLFLDEHDNNGGSHAKEAAHHYA</sequence>
<geneLocation type="plasmid" evidence="2 3">
    <name>pRetIE4771a</name>
</geneLocation>
<dbReference type="EMBL" id="CP006987">
    <property type="protein sequence ID" value="AIC29541.1"/>
    <property type="molecule type" value="Genomic_DNA"/>
</dbReference>
<evidence type="ECO:0000313" key="3">
    <source>
        <dbReference type="Proteomes" id="UP000027180"/>
    </source>
</evidence>
<dbReference type="PANTHER" id="PTHR43798:SF33">
    <property type="entry name" value="HYDROLASE, PUTATIVE (AFU_ORTHOLOGUE AFUA_2G14860)-RELATED"/>
    <property type="match status" value="1"/>
</dbReference>
<organism evidence="2 3">
    <name type="scientific">Rhizobium etli bv. mimosae str. IE4771</name>
    <dbReference type="NCBI Taxonomy" id="1432050"/>
    <lineage>
        <taxon>Bacteria</taxon>
        <taxon>Pseudomonadati</taxon>
        <taxon>Pseudomonadota</taxon>
        <taxon>Alphaproteobacteria</taxon>
        <taxon>Hyphomicrobiales</taxon>
        <taxon>Rhizobiaceae</taxon>
        <taxon>Rhizobium/Agrobacterium group</taxon>
        <taxon>Rhizobium</taxon>
    </lineage>
</organism>
<proteinExistence type="predicted"/>
<evidence type="ECO:0000259" key="1">
    <source>
        <dbReference type="Pfam" id="PF12146"/>
    </source>
</evidence>
<gene>
    <name evidence="2" type="ORF">IE4771_PA00035</name>
</gene>
<dbReference type="Proteomes" id="UP000027180">
    <property type="component" value="Plasmid pRetIE4771a"/>
</dbReference>